<protein>
    <submittedName>
        <fullName evidence="2">Uncharacterized protein</fullName>
    </submittedName>
</protein>
<evidence type="ECO:0000256" key="1">
    <source>
        <dbReference type="SAM" id="Phobius"/>
    </source>
</evidence>
<evidence type="ECO:0000313" key="3">
    <source>
        <dbReference type="Proteomes" id="UP001596022"/>
    </source>
</evidence>
<reference evidence="3" key="1">
    <citation type="journal article" date="2019" name="Int. J. Syst. Evol. Microbiol.">
        <title>The Global Catalogue of Microorganisms (GCM) 10K type strain sequencing project: providing services to taxonomists for standard genome sequencing and annotation.</title>
        <authorList>
            <consortium name="The Broad Institute Genomics Platform"/>
            <consortium name="The Broad Institute Genome Sequencing Center for Infectious Disease"/>
            <person name="Wu L."/>
            <person name="Ma J."/>
        </authorList>
    </citation>
    <scope>NUCLEOTIDE SEQUENCE [LARGE SCALE GENOMIC DNA]</scope>
    <source>
        <strain evidence="3">CGMCC 1.16306</strain>
    </source>
</reference>
<keyword evidence="1" id="KW-1133">Transmembrane helix</keyword>
<name>A0ABV9GNF2_9BACL</name>
<organism evidence="2 3">
    <name type="scientific">Camelliibacillus cellulosilyticus</name>
    <dbReference type="NCBI Taxonomy" id="2174486"/>
    <lineage>
        <taxon>Bacteria</taxon>
        <taxon>Bacillati</taxon>
        <taxon>Bacillota</taxon>
        <taxon>Bacilli</taxon>
        <taxon>Bacillales</taxon>
        <taxon>Sporolactobacillaceae</taxon>
        <taxon>Camelliibacillus</taxon>
    </lineage>
</organism>
<comment type="caution">
    <text evidence="2">The sequence shown here is derived from an EMBL/GenBank/DDBJ whole genome shotgun (WGS) entry which is preliminary data.</text>
</comment>
<keyword evidence="1" id="KW-0472">Membrane</keyword>
<feature type="transmembrane region" description="Helical" evidence="1">
    <location>
        <begin position="44"/>
        <end position="63"/>
    </location>
</feature>
<accession>A0ABV9GNF2</accession>
<dbReference type="Proteomes" id="UP001596022">
    <property type="component" value="Unassembled WGS sequence"/>
</dbReference>
<evidence type="ECO:0000313" key="2">
    <source>
        <dbReference type="EMBL" id="MFC4619089.1"/>
    </source>
</evidence>
<sequence>MYFLLITLLFLVGLGLLVRAVFDILGQKQYTFKNAALRRKQNMTLLTGGVGAILLLIALLSMIF</sequence>
<keyword evidence="3" id="KW-1185">Reference proteome</keyword>
<dbReference type="EMBL" id="JBHSFW010000005">
    <property type="protein sequence ID" value="MFC4619089.1"/>
    <property type="molecule type" value="Genomic_DNA"/>
</dbReference>
<proteinExistence type="predicted"/>
<keyword evidence="1" id="KW-0812">Transmembrane</keyword>
<gene>
    <name evidence="2" type="ORF">ACFO4N_10225</name>
</gene>
<dbReference type="RefSeq" id="WP_376846188.1">
    <property type="nucleotide sequence ID" value="NZ_JBHSFW010000005.1"/>
</dbReference>